<evidence type="ECO:0000256" key="6">
    <source>
        <dbReference type="PROSITE-ProRule" id="PRU01319"/>
    </source>
</evidence>
<dbReference type="Gene3D" id="3.30.420.10">
    <property type="entry name" value="Ribonuclease H-like superfamily/Ribonuclease H"/>
    <property type="match status" value="1"/>
</dbReference>
<dbReference type="InterPro" id="IPR036397">
    <property type="entry name" value="RNaseH_sf"/>
</dbReference>
<dbReference type="KEGG" id="mng:MNEG_13053"/>
<evidence type="ECO:0000256" key="1">
    <source>
        <dbReference type="ARBA" id="ARBA00000077"/>
    </source>
</evidence>
<evidence type="ECO:0000313" key="10">
    <source>
        <dbReference type="EMBL" id="KIY94910.1"/>
    </source>
</evidence>
<dbReference type="STRING" id="145388.A0A0D2MIS6"/>
<evidence type="ECO:0000256" key="2">
    <source>
        <dbReference type="ARBA" id="ARBA00022722"/>
    </source>
</evidence>
<dbReference type="GO" id="GO:0046872">
    <property type="term" value="F:metal ion binding"/>
    <property type="evidence" value="ECO:0007669"/>
    <property type="project" value="UniProtKB-KW"/>
</dbReference>
<protein>
    <recommendedName>
        <fullName evidence="7">Ribonuclease</fullName>
        <ecNumber evidence="7">3.1.26.4</ecNumber>
    </recommendedName>
</protein>
<dbReference type="GeneID" id="25730477"/>
<comment type="similarity">
    <text evidence="7">Belongs to the RNase HII family.</text>
</comment>
<organism evidence="10 11">
    <name type="scientific">Monoraphidium neglectum</name>
    <dbReference type="NCBI Taxonomy" id="145388"/>
    <lineage>
        <taxon>Eukaryota</taxon>
        <taxon>Viridiplantae</taxon>
        <taxon>Chlorophyta</taxon>
        <taxon>core chlorophytes</taxon>
        <taxon>Chlorophyceae</taxon>
        <taxon>CS clade</taxon>
        <taxon>Sphaeropleales</taxon>
        <taxon>Selenastraceae</taxon>
        <taxon>Monoraphidium</taxon>
    </lineage>
</organism>
<comment type="function">
    <text evidence="7">Endonuclease that specifically degrades the RNA of RNA-DNA hybrids.</text>
</comment>
<dbReference type="EC" id="3.1.26.4" evidence="7"/>
<reference evidence="10 11" key="1">
    <citation type="journal article" date="2013" name="BMC Genomics">
        <title>Reconstruction of the lipid metabolism for the microalga Monoraphidium neglectum from its genome sequence reveals characteristics suitable for biofuel production.</title>
        <authorList>
            <person name="Bogen C."/>
            <person name="Al-Dilaimi A."/>
            <person name="Albersmeier A."/>
            <person name="Wichmann J."/>
            <person name="Grundmann M."/>
            <person name="Rupp O."/>
            <person name="Lauersen K.J."/>
            <person name="Blifernez-Klassen O."/>
            <person name="Kalinowski J."/>
            <person name="Goesmann A."/>
            <person name="Mussgnug J.H."/>
            <person name="Kruse O."/>
        </authorList>
    </citation>
    <scope>NUCLEOTIDE SEQUENCE [LARGE SCALE GENOMIC DNA]</scope>
    <source>
        <strain evidence="10 11">SAG 48.87</strain>
    </source>
</reference>
<dbReference type="Pfam" id="PF01351">
    <property type="entry name" value="RNase_HII"/>
    <property type="match status" value="1"/>
</dbReference>
<evidence type="ECO:0000256" key="3">
    <source>
        <dbReference type="ARBA" id="ARBA00022723"/>
    </source>
</evidence>
<keyword evidence="3" id="KW-0479">Metal-binding</keyword>
<evidence type="ECO:0000313" key="11">
    <source>
        <dbReference type="Proteomes" id="UP000054498"/>
    </source>
</evidence>
<dbReference type="PANTHER" id="PTHR10954">
    <property type="entry name" value="RIBONUCLEASE H2 SUBUNIT A"/>
    <property type="match status" value="1"/>
</dbReference>
<evidence type="ECO:0000256" key="5">
    <source>
        <dbReference type="ARBA" id="ARBA00022801"/>
    </source>
</evidence>
<dbReference type="OrthoDB" id="7462577at2759"/>
<accession>A0A0D2MIS6</accession>
<dbReference type="GO" id="GO:0032299">
    <property type="term" value="C:ribonuclease H2 complex"/>
    <property type="evidence" value="ECO:0007669"/>
    <property type="project" value="TreeGrafter"/>
</dbReference>
<evidence type="ECO:0000256" key="4">
    <source>
        <dbReference type="ARBA" id="ARBA00022759"/>
    </source>
</evidence>
<dbReference type="Proteomes" id="UP000054498">
    <property type="component" value="Unassembled WGS sequence"/>
</dbReference>
<evidence type="ECO:0000256" key="8">
    <source>
        <dbReference type="SAM" id="MobiDB-lite"/>
    </source>
</evidence>
<dbReference type="AlphaFoldDB" id="A0A0D2MIS6"/>
<evidence type="ECO:0000259" key="9">
    <source>
        <dbReference type="PROSITE" id="PS51975"/>
    </source>
</evidence>
<dbReference type="SUPFAM" id="SSF53098">
    <property type="entry name" value="Ribonuclease H-like"/>
    <property type="match status" value="1"/>
</dbReference>
<dbReference type="GO" id="GO:0004523">
    <property type="term" value="F:RNA-DNA hybrid ribonuclease activity"/>
    <property type="evidence" value="ECO:0007669"/>
    <property type="project" value="UniProtKB-EC"/>
</dbReference>
<dbReference type="InterPro" id="IPR024567">
    <property type="entry name" value="RNase_HII/HIII_dom"/>
</dbReference>
<keyword evidence="2 7" id="KW-0540">Nuclease</keyword>
<feature type="region of interest" description="Disordered" evidence="8">
    <location>
        <begin position="1"/>
        <end position="28"/>
    </location>
</feature>
<comment type="catalytic activity">
    <reaction evidence="1 7">
        <text>Endonucleolytic cleavage to 5'-phosphomonoester.</text>
        <dbReference type="EC" id="3.1.26.4"/>
    </reaction>
</comment>
<gene>
    <name evidence="10" type="ORF">MNEG_13053</name>
</gene>
<feature type="domain" description="RNase H type-2" evidence="9">
    <location>
        <begin position="33"/>
        <end position="116"/>
    </location>
</feature>
<dbReference type="InterPro" id="IPR012337">
    <property type="entry name" value="RNaseH-like_sf"/>
</dbReference>
<proteinExistence type="inferred from homology"/>
<dbReference type="EMBL" id="KK103815">
    <property type="protein sequence ID" value="KIY94910.1"/>
    <property type="molecule type" value="Genomic_DNA"/>
</dbReference>
<name>A0A0D2MIS6_9CHLO</name>
<dbReference type="GO" id="GO:0003723">
    <property type="term" value="F:RNA binding"/>
    <property type="evidence" value="ECO:0007669"/>
    <property type="project" value="UniProtKB-UniRule"/>
</dbReference>
<dbReference type="InterPro" id="IPR001352">
    <property type="entry name" value="RNase_HII/HIII"/>
</dbReference>
<dbReference type="GO" id="GO:0043137">
    <property type="term" value="P:DNA replication, removal of RNA primer"/>
    <property type="evidence" value="ECO:0007669"/>
    <property type="project" value="TreeGrafter"/>
</dbReference>
<evidence type="ECO:0000256" key="7">
    <source>
        <dbReference type="RuleBase" id="RU003515"/>
    </source>
</evidence>
<keyword evidence="4 7" id="KW-0255">Endonuclease</keyword>
<dbReference type="GO" id="GO:0006298">
    <property type="term" value="P:mismatch repair"/>
    <property type="evidence" value="ECO:0007669"/>
    <property type="project" value="TreeGrafter"/>
</dbReference>
<dbReference type="PROSITE" id="PS51975">
    <property type="entry name" value="RNASE_H_2"/>
    <property type="match status" value="1"/>
</dbReference>
<keyword evidence="11" id="KW-1185">Reference proteome</keyword>
<comment type="caution">
    <text evidence="6">Lacks conserved residue(s) required for the propagation of feature annotation.</text>
</comment>
<sequence length="116" mass="12260">MEADQQQEQGSGGARGVAPPDNMEPARDWFSGPCIMGIDEAGRGPVLGPMVYACVVASVSYKADLATKAYADSKTLTEAQREALFGQVVNDPQLAYRHDTLSAALISAQMLGRCPA</sequence>
<dbReference type="RefSeq" id="XP_013893930.1">
    <property type="nucleotide sequence ID" value="XM_014038476.1"/>
</dbReference>
<keyword evidence="5 7" id="KW-0378">Hydrolase</keyword>
<dbReference type="PANTHER" id="PTHR10954:SF7">
    <property type="entry name" value="RIBONUCLEASE H2 SUBUNIT A"/>
    <property type="match status" value="1"/>
</dbReference>